<organism evidence="5 6">
    <name type="scientific">Streptococcus gordonii</name>
    <dbReference type="NCBI Taxonomy" id="1302"/>
    <lineage>
        <taxon>Bacteria</taxon>
        <taxon>Bacillati</taxon>
        <taxon>Bacillota</taxon>
        <taxon>Bacilli</taxon>
        <taxon>Lactobacillales</taxon>
        <taxon>Streptococcaceae</taxon>
        <taxon>Streptococcus</taxon>
    </lineage>
</organism>
<comment type="similarity">
    <text evidence="1">Belongs to the methyltransferase superfamily.</text>
</comment>
<evidence type="ECO:0000313" key="6">
    <source>
        <dbReference type="Proteomes" id="UP000033658"/>
    </source>
</evidence>
<dbReference type="InterPro" id="IPR029063">
    <property type="entry name" value="SAM-dependent_MTases_sf"/>
</dbReference>
<dbReference type="InterPro" id="IPR051052">
    <property type="entry name" value="Diverse_substrate_MTase"/>
</dbReference>
<dbReference type="AlphaFoldDB" id="A0AAW3H6F7"/>
<dbReference type="SUPFAM" id="SSF53335">
    <property type="entry name" value="S-adenosyl-L-methionine-dependent methyltransferases"/>
    <property type="match status" value="1"/>
</dbReference>
<dbReference type="Pfam" id="PF08241">
    <property type="entry name" value="Methyltransf_11"/>
    <property type="match status" value="1"/>
</dbReference>
<dbReference type="PANTHER" id="PTHR44942:SF4">
    <property type="entry name" value="METHYLTRANSFERASE TYPE 11 DOMAIN-CONTAINING PROTEIN"/>
    <property type="match status" value="1"/>
</dbReference>
<keyword evidence="2 5" id="KW-0489">Methyltransferase</keyword>
<gene>
    <name evidence="5" type="primary">tam</name>
    <name evidence="5" type="ORF">TZ86_00267</name>
</gene>
<proteinExistence type="inferred from homology"/>
<dbReference type="PANTHER" id="PTHR44942">
    <property type="entry name" value="METHYLTRANSF_11 DOMAIN-CONTAINING PROTEIN"/>
    <property type="match status" value="1"/>
</dbReference>
<name>A0AAW3H6F7_STRGN</name>
<feature type="domain" description="Methyltransferase type 11" evidence="4">
    <location>
        <begin position="62"/>
        <end position="155"/>
    </location>
</feature>
<sequence>MIYLAMIGLLIILAFPYLIYQSKKPSGFIGLWMMKIWNRVYMPMVVWSVSQLGYKKQFDSILDVGVGNGVSSKYLKKHFPDSQVLGIDISTTAIKSAEELSEPGLSFEVKNVEKTNLPVEEFDLITAFQTHFHWSDLTQAFLELKRILKPDGIILLACEWSKLAYYLPDFTKREKLESFLSTLDLHLLNSQRNGQWILYQIVKN</sequence>
<evidence type="ECO:0000313" key="5">
    <source>
        <dbReference type="EMBL" id="KJQ58427.1"/>
    </source>
</evidence>
<dbReference type="CDD" id="cd02440">
    <property type="entry name" value="AdoMet_MTases"/>
    <property type="match status" value="1"/>
</dbReference>
<keyword evidence="3 5" id="KW-0808">Transferase</keyword>
<dbReference type="EC" id="2.1.1.144" evidence="5"/>
<accession>A0AAW3H6F7</accession>
<protein>
    <submittedName>
        <fullName evidence="5">Trans-aconitate 2-methyltransferase</fullName>
        <ecNumber evidence="5">2.1.1.144</ecNumber>
    </submittedName>
</protein>
<evidence type="ECO:0000259" key="4">
    <source>
        <dbReference type="Pfam" id="PF08241"/>
    </source>
</evidence>
<dbReference type="GO" id="GO:0032259">
    <property type="term" value="P:methylation"/>
    <property type="evidence" value="ECO:0007669"/>
    <property type="project" value="UniProtKB-KW"/>
</dbReference>
<evidence type="ECO:0000256" key="1">
    <source>
        <dbReference type="ARBA" id="ARBA00008361"/>
    </source>
</evidence>
<comment type="caution">
    <text evidence="5">The sequence shown here is derived from an EMBL/GenBank/DDBJ whole genome shotgun (WGS) entry which is preliminary data.</text>
</comment>
<dbReference type="GO" id="GO:0030798">
    <property type="term" value="F:trans-aconitate 2-methyltransferase activity"/>
    <property type="evidence" value="ECO:0007669"/>
    <property type="project" value="UniProtKB-EC"/>
</dbReference>
<evidence type="ECO:0000256" key="3">
    <source>
        <dbReference type="ARBA" id="ARBA00022679"/>
    </source>
</evidence>
<dbReference type="Proteomes" id="UP000033658">
    <property type="component" value="Unassembled WGS sequence"/>
</dbReference>
<dbReference type="GeneID" id="93787143"/>
<dbReference type="Gene3D" id="3.40.50.150">
    <property type="entry name" value="Vaccinia Virus protein VP39"/>
    <property type="match status" value="1"/>
</dbReference>
<dbReference type="RefSeq" id="WP_045502401.1">
    <property type="nucleotide sequence ID" value="NZ_CP077224.1"/>
</dbReference>
<dbReference type="EMBL" id="JYGL01000001">
    <property type="protein sequence ID" value="KJQ58427.1"/>
    <property type="molecule type" value="Genomic_DNA"/>
</dbReference>
<reference evidence="5 6" key="1">
    <citation type="submission" date="2015-02" db="EMBL/GenBank/DDBJ databases">
        <title>Evolution of amylase-binding proteins of oral streptococcal species.</title>
        <authorList>
            <person name="Haase E.M."/>
        </authorList>
    </citation>
    <scope>NUCLEOTIDE SEQUENCE [LARGE SCALE GENOMIC DNA]</scope>
    <source>
        <strain evidence="5 6">G9B</strain>
    </source>
</reference>
<dbReference type="InterPro" id="IPR013216">
    <property type="entry name" value="Methyltransf_11"/>
</dbReference>
<evidence type="ECO:0000256" key="2">
    <source>
        <dbReference type="ARBA" id="ARBA00022603"/>
    </source>
</evidence>